<evidence type="ECO:0000313" key="1">
    <source>
        <dbReference type="EMBL" id="QEL17536.1"/>
    </source>
</evidence>
<dbReference type="Proteomes" id="UP000324974">
    <property type="component" value="Chromosome"/>
</dbReference>
<sequence>MPDHVISGMSGYPGVAGFDAVNYSIYHGSKPGEITASTPFPIDAAPPFGDFLMSDGERSLLIRDCKVVHSQVEKDGGGFRFTLTLLDRAWRWQTGAISGHYNRRDERGNIVGPTAKTPKELAELCLKEMGEKGYKVYFPEGLKASQIKTDGTPVPGQSSPPTNTNPEVIWEDKLPVDAVCELCDLFGLRFMRCPVRDIVVIARAGDGEDLPDNEFRDTVTLGLDATATPPGLGVVGDAVKYQMRLKLIPMAKEWHTGYVEADKVSYRPNRQPQRGKWTIKFSGSPAGTPFTSNVSVNGVDFPTSTHSSINSAAAQVVGVVNGTPAFDNVLEATVIGSGDTVQIQAVEDGVAVPISATLTSANPAAGAGAVVTTVDLPISSPWDFETPGQWYGVRPTDRLSYDQARQMAVESIGRCFRVADDDVSSGWSTKKSTHVSGRALTIDSTLFDNALTYSVSVNGGLFNAVGQGSAGGTLADLAAQINAALSTQMTASYDAGAGTLRITPLNGGPVPDVVILSGEVAGGAAVANVTDGTGPASKSKKIFVPYYGEVDWRKNLLLLPDKVEQVVPEKPDTTRATTLGLVADQENYYDGWSRNQQASVYGSISNLCIGRWHAADHAENSPAGSLVAAPSVLDAGSQMVVFTAGPVYRRTEISGLVYTKFPNLALETAVNVLDNKTFAPVTYKRWMDFGKPPAGSDDRDRNVEIDLSKYGVPKSKPFAAKLPKIRENVGTDDVPKKGTEWHGHRDMQLGVIARYQYDAKADAHVLSEVLIDPQDVSKKVGDYYLIGHLLEHQVTGGYSVGYHGIQLIPMDGAVMHLTWSTGRGARTQASRNMEHSTFLLPYPARRRTENQEANATRTILNLTSKAEDWEDANALAKLKVILPGARLIK</sequence>
<organism evidence="1 2">
    <name type="scientific">Limnoglobus roseus</name>
    <dbReference type="NCBI Taxonomy" id="2598579"/>
    <lineage>
        <taxon>Bacteria</taxon>
        <taxon>Pseudomonadati</taxon>
        <taxon>Planctomycetota</taxon>
        <taxon>Planctomycetia</taxon>
        <taxon>Gemmatales</taxon>
        <taxon>Gemmataceae</taxon>
        <taxon>Limnoglobus</taxon>
    </lineage>
</organism>
<dbReference type="AlphaFoldDB" id="A0A5C1AHQ9"/>
<keyword evidence="2" id="KW-1185">Reference proteome</keyword>
<protein>
    <submittedName>
        <fullName evidence="1">Uncharacterized protein</fullName>
    </submittedName>
</protein>
<reference evidence="2" key="1">
    <citation type="submission" date="2019-08" db="EMBL/GenBank/DDBJ databases">
        <title>Limnoglobus roseus gen. nov., sp. nov., a novel freshwater planctomycete with a giant genome from the family Gemmataceae.</title>
        <authorList>
            <person name="Kulichevskaya I.S."/>
            <person name="Naumoff D.G."/>
            <person name="Miroshnikov K."/>
            <person name="Ivanova A."/>
            <person name="Philippov D.A."/>
            <person name="Hakobyan A."/>
            <person name="Rijpstra I.C."/>
            <person name="Sinninghe Damste J.S."/>
            <person name="Liesack W."/>
            <person name="Dedysh S.N."/>
        </authorList>
    </citation>
    <scope>NUCLEOTIDE SEQUENCE [LARGE SCALE GENOMIC DNA]</scope>
    <source>
        <strain evidence="2">PX52</strain>
    </source>
</reference>
<evidence type="ECO:0000313" key="2">
    <source>
        <dbReference type="Proteomes" id="UP000324974"/>
    </source>
</evidence>
<name>A0A5C1AHQ9_9BACT</name>
<dbReference type="KEGG" id="lrs:PX52LOC_04526"/>
<accession>A0A5C1AHQ9</accession>
<gene>
    <name evidence="1" type="ORF">PX52LOC_04526</name>
</gene>
<dbReference type="RefSeq" id="WP_149112132.1">
    <property type="nucleotide sequence ID" value="NZ_CP042425.1"/>
</dbReference>
<dbReference type="OrthoDB" id="230695at2"/>
<proteinExistence type="predicted"/>
<dbReference type="EMBL" id="CP042425">
    <property type="protein sequence ID" value="QEL17536.1"/>
    <property type="molecule type" value="Genomic_DNA"/>
</dbReference>